<reference evidence="2 3" key="1">
    <citation type="submission" date="2011-08" db="EMBL/GenBank/DDBJ databases">
        <title>The Genome Sequence of Johnsonella ignava ATCC 51276.</title>
        <authorList>
            <consortium name="The Broad Institute Genome Sequencing Platform"/>
            <person name="Earl A."/>
            <person name="Ward D."/>
            <person name="Feldgarden M."/>
            <person name="Gevers D."/>
            <person name="Izard J."/>
            <person name="Blanton J.M."/>
            <person name="Baranova O.V."/>
            <person name="Dewhirst F.E."/>
            <person name="Young S.K."/>
            <person name="Zeng Q."/>
            <person name="Gargeya S."/>
            <person name="Fitzgerald M."/>
            <person name="Haas B."/>
            <person name="Abouelleil A."/>
            <person name="Alvarado L."/>
            <person name="Arachchi H.M."/>
            <person name="Berlin A."/>
            <person name="Brown A."/>
            <person name="Chapman S.B."/>
            <person name="Chen Z."/>
            <person name="Dunbar C."/>
            <person name="Freedman E."/>
            <person name="Gearin G."/>
            <person name="Gellesch M."/>
            <person name="Goldberg J."/>
            <person name="Griggs A."/>
            <person name="Gujja S."/>
            <person name="Heiman D."/>
            <person name="Howarth C."/>
            <person name="Larson L."/>
            <person name="Lui A."/>
            <person name="MacDonald P.J.P."/>
            <person name="Montmayeur A."/>
            <person name="Murphy C."/>
            <person name="Neiman D."/>
            <person name="Pearson M."/>
            <person name="Priest M."/>
            <person name="Roberts A."/>
            <person name="Saif S."/>
            <person name="Shea T."/>
            <person name="Shenoy N."/>
            <person name="Sisk P."/>
            <person name="Stolte C."/>
            <person name="Sykes S."/>
            <person name="Wortman J."/>
            <person name="Nusbaum C."/>
            <person name="Birren B."/>
        </authorList>
    </citation>
    <scope>NUCLEOTIDE SEQUENCE [LARGE SCALE GENOMIC DNA]</scope>
    <source>
        <strain evidence="2 3">ATCC 51276</strain>
    </source>
</reference>
<proteinExistence type="predicted"/>
<accession>G5GK75</accession>
<dbReference type="Proteomes" id="UP000003011">
    <property type="component" value="Unassembled WGS sequence"/>
</dbReference>
<protein>
    <submittedName>
        <fullName evidence="2">Uncharacterized protein</fullName>
    </submittedName>
</protein>
<dbReference type="eggNOG" id="ENOG5032XMF">
    <property type="taxonomic scope" value="Bacteria"/>
</dbReference>
<organism evidence="2 3">
    <name type="scientific">Johnsonella ignava ATCC 51276</name>
    <dbReference type="NCBI Taxonomy" id="679200"/>
    <lineage>
        <taxon>Bacteria</taxon>
        <taxon>Bacillati</taxon>
        <taxon>Bacillota</taxon>
        <taxon>Clostridia</taxon>
        <taxon>Lachnospirales</taxon>
        <taxon>Lachnospiraceae</taxon>
        <taxon>Johnsonella</taxon>
    </lineage>
</organism>
<dbReference type="PATRIC" id="fig|679200.3.peg.2076"/>
<gene>
    <name evidence="2" type="ORF">HMPREF9333_01966</name>
</gene>
<comment type="caution">
    <text evidence="2">The sequence shown here is derived from an EMBL/GenBank/DDBJ whole genome shotgun (WGS) entry which is preliminary data.</text>
</comment>
<evidence type="ECO:0000313" key="3">
    <source>
        <dbReference type="Proteomes" id="UP000003011"/>
    </source>
</evidence>
<name>G5GK75_9FIRM</name>
<dbReference type="EMBL" id="ACZL01000034">
    <property type="protein sequence ID" value="EHI54861.1"/>
    <property type="molecule type" value="Genomic_DNA"/>
</dbReference>
<keyword evidence="3" id="KW-1185">Reference proteome</keyword>
<dbReference type="STRING" id="679200.HMPREF9333_01966"/>
<dbReference type="AlphaFoldDB" id="G5GK75"/>
<evidence type="ECO:0000313" key="2">
    <source>
        <dbReference type="EMBL" id="EHI54861.1"/>
    </source>
</evidence>
<feature type="region of interest" description="Disordered" evidence="1">
    <location>
        <begin position="77"/>
        <end position="110"/>
    </location>
</feature>
<sequence length="110" mass="13644">MVSVELNNRRKKLNKKYQKNIENQKAIEEKIEELRLRQEILKEEQEEMEQVEVLKEYRSIDISLDEFLEMMRAYKRERQNEKKIKEPENSKEVEENREKIMEDTNERNEI</sequence>
<dbReference type="HOGENOM" id="CLU_182195_0_0_9"/>
<evidence type="ECO:0000256" key="1">
    <source>
        <dbReference type="SAM" id="MobiDB-lite"/>
    </source>
</evidence>